<feature type="transmembrane region" description="Helical" evidence="1">
    <location>
        <begin position="74"/>
        <end position="95"/>
    </location>
</feature>
<dbReference type="EMBL" id="JAGYHF010000005">
    <property type="protein sequence ID" value="MBS4078760.1"/>
    <property type="molecule type" value="Genomic_DNA"/>
</dbReference>
<keyword evidence="1" id="KW-0812">Transmembrane</keyword>
<evidence type="ECO:0000256" key="1">
    <source>
        <dbReference type="SAM" id="Phobius"/>
    </source>
</evidence>
<sequence length="113" mass="12468">MNQKRTRIPLPHPPPPRESLVSRGLAIMISVFLISTGALLCYSVIDGLIHDTITTATRGGPAKVYTLAGQPGAYWFHIVFEGFFGGLLLIAGVAWHRLTRIGKPASRARRKYR</sequence>
<keyword evidence="1" id="KW-1133">Transmembrane helix</keyword>
<protein>
    <submittedName>
        <fullName evidence="2">Uncharacterized protein</fullName>
    </submittedName>
</protein>
<proteinExistence type="predicted"/>
<comment type="caution">
    <text evidence="2">The sequence shown here is derived from an EMBL/GenBank/DDBJ whole genome shotgun (WGS) entry which is preliminary data.</text>
</comment>
<name>A0ABS5MWS6_9PSED</name>
<reference evidence="2 3" key="1">
    <citation type="submission" date="2021-04" db="EMBL/GenBank/DDBJ databases">
        <title>Pseudomonas rustica sp. nov. isolated from raw milk.</title>
        <authorList>
            <person name="Fiedler G."/>
            <person name="Gieschler S."/>
            <person name="Kabisch J."/>
            <person name="Grimmler C."/>
            <person name="Brinks E."/>
            <person name="Wagner N."/>
            <person name="Hetzer B."/>
            <person name="Franz C.M.A.P."/>
            <person name="Boehnlein C."/>
        </authorList>
    </citation>
    <scope>NUCLEOTIDE SEQUENCE [LARGE SCALE GENOMIC DNA]</scope>
    <source>
        <strain evidence="2 3">MBT-4</strain>
    </source>
</reference>
<accession>A0ABS5MWS6</accession>
<dbReference type="RefSeq" id="WP_212544787.1">
    <property type="nucleotide sequence ID" value="NZ_JAGYHF010000005.1"/>
</dbReference>
<dbReference type="Proteomes" id="UP000676035">
    <property type="component" value="Unassembled WGS sequence"/>
</dbReference>
<gene>
    <name evidence="2" type="ORF">KFS80_10745</name>
</gene>
<keyword evidence="1" id="KW-0472">Membrane</keyword>
<keyword evidence="3" id="KW-1185">Reference proteome</keyword>
<evidence type="ECO:0000313" key="2">
    <source>
        <dbReference type="EMBL" id="MBS4078760.1"/>
    </source>
</evidence>
<feature type="transmembrane region" description="Helical" evidence="1">
    <location>
        <begin position="20"/>
        <end position="45"/>
    </location>
</feature>
<organism evidence="2 3">
    <name type="scientific">Pseudomonas rustica</name>
    <dbReference type="NCBI Taxonomy" id="2827099"/>
    <lineage>
        <taxon>Bacteria</taxon>
        <taxon>Pseudomonadati</taxon>
        <taxon>Pseudomonadota</taxon>
        <taxon>Gammaproteobacteria</taxon>
        <taxon>Pseudomonadales</taxon>
        <taxon>Pseudomonadaceae</taxon>
        <taxon>Pseudomonas</taxon>
    </lineage>
</organism>
<evidence type="ECO:0000313" key="3">
    <source>
        <dbReference type="Proteomes" id="UP000676035"/>
    </source>
</evidence>